<dbReference type="EMBL" id="KB870805">
    <property type="protein sequence ID" value="EOA37710.1"/>
    <property type="molecule type" value="Genomic_DNA"/>
</dbReference>
<name>R0IH51_9BRAS</name>
<gene>
    <name evidence="1" type="ORF">CARUB_v10012431mg</name>
</gene>
<protein>
    <submittedName>
        <fullName evidence="1">Uncharacterized protein</fullName>
    </submittedName>
</protein>
<accession>R0IH51</accession>
<organism evidence="1 2">
    <name type="scientific">Capsella rubella</name>
    <dbReference type="NCBI Taxonomy" id="81985"/>
    <lineage>
        <taxon>Eukaryota</taxon>
        <taxon>Viridiplantae</taxon>
        <taxon>Streptophyta</taxon>
        <taxon>Embryophyta</taxon>
        <taxon>Tracheophyta</taxon>
        <taxon>Spermatophyta</taxon>
        <taxon>Magnoliopsida</taxon>
        <taxon>eudicotyledons</taxon>
        <taxon>Gunneridae</taxon>
        <taxon>Pentapetalae</taxon>
        <taxon>rosids</taxon>
        <taxon>malvids</taxon>
        <taxon>Brassicales</taxon>
        <taxon>Brassicaceae</taxon>
        <taxon>Camelineae</taxon>
        <taxon>Capsella</taxon>
    </lineage>
</organism>
<dbReference type="Gene3D" id="3.20.20.10">
    <property type="entry name" value="Alanine racemase"/>
    <property type="match status" value="1"/>
</dbReference>
<keyword evidence="2" id="KW-1185">Reference proteome</keyword>
<dbReference type="STRING" id="81985.R0IH51"/>
<dbReference type="SUPFAM" id="SSF51419">
    <property type="entry name" value="PLP-binding barrel"/>
    <property type="match status" value="1"/>
</dbReference>
<proteinExistence type="predicted"/>
<dbReference type="InterPro" id="IPR029066">
    <property type="entry name" value="PLP-binding_barrel"/>
</dbReference>
<dbReference type="eggNOG" id="KOG0622">
    <property type="taxonomic scope" value="Eukaryota"/>
</dbReference>
<reference evidence="2" key="1">
    <citation type="journal article" date="2013" name="Nat. Genet.">
        <title>The Capsella rubella genome and the genomic consequences of rapid mating system evolution.</title>
        <authorList>
            <person name="Slotte T."/>
            <person name="Hazzouri K.M."/>
            <person name="Agren J.A."/>
            <person name="Koenig D."/>
            <person name="Maumus F."/>
            <person name="Guo Y.L."/>
            <person name="Steige K."/>
            <person name="Platts A.E."/>
            <person name="Escobar J.S."/>
            <person name="Newman L.K."/>
            <person name="Wang W."/>
            <person name="Mandakova T."/>
            <person name="Vello E."/>
            <person name="Smith L.M."/>
            <person name="Henz S.R."/>
            <person name="Steffen J."/>
            <person name="Takuno S."/>
            <person name="Brandvain Y."/>
            <person name="Coop G."/>
            <person name="Andolfatto P."/>
            <person name="Hu T.T."/>
            <person name="Blanchette M."/>
            <person name="Clark R.M."/>
            <person name="Quesneville H."/>
            <person name="Nordborg M."/>
            <person name="Gaut B.S."/>
            <person name="Lysak M.A."/>
            <person name="Jenkins J."/>
            <person name="Grimwood J."/>
            <person name="Chapman J."/>
            <person name="Prochnik S."/>
            <person name="Shu S."/>
            <person name="Rokhsar D."/>
            <person name="Schmutz J."/>
            <person name="Weigel D."/>
            <person name="Wright S.I."/>
        </authorList>
    </citation>
    <scope>NUCLEOTIDE SEQUENCE [LARGE SCALE GENOMIC DNA]</scope>
    <source>
        <strain evidence="2">cv. Monte Gargano</strain>
    </source>
</reference>
<dbReference type="Proteomes" id="UP000029121">
    <property type="component" value="Unassembled WGS sequence"/>
</dbReference>
<evidence type="ECO:0000313" key="2">
    <source>
        <dbReference type="Proteomes" id="UP000029121"/>
    </source>
</evidence>
<feature type="non-terminal residue" evidence="1">
    <location>
        <position position="115"/>
    </location>
</feature>
<sequence>MKLLFVEDSRIAGKHINVLLRAILRCAIYLPIADRNFKFGIKNEKAQPKELKLVGAHCHLGSTITKVTLIVDIFSLMVETIDHFRRHDFAITWVYLRNMGNGSRFKVFSFARSLL</sequence>
<evidence type="ECO:0000313" key="1">
    <source>
        <dbReference type="EMBL" id="EOA37710.1"/>
    </source>
</evidence>
<dbReference type="AlphaFoldDB" id="R0IH51"/>